<evidence type="ECO:0000313" key="1">
    <source>
        <dbReference type="EMBL" id="QHT34910.1"/>
    </source>
</evidence>
<organism evidence="1">
    <name type="scientific">viral metagenome</name>
    <dbReference type="NCBI Taxonomy" id="1070528"/>
    <lineage>
        <taxon>unclassified sequences</taxon>
        <taxon>metagenomes</taxon>
        <taxon>organismal metagenomes</taxon>
    </lineage>
</organism>
<protein>
    <submittedName>
        <fullName evidence="1">Uncharacterized protein</fullName>
    </submittedName>
</protein>
<name>A0A6C0F469_9ZZZZ</name>
<dbReference type="EMBL" id="MN739010">
    <property type="protein sequence ID" value="QHT34910.1"/>
    <property type="molecule type" value="Genomic_DNA"/>
</dbReference>
<reference evidence="1" key="1">
    <citation type="journal article" date="2020" name="Nature">
        <title>Giant virus diversity and host interactions through global metagenomics.</title>
        <authorList>
            <person name="Schulz F."/>
            <person name="Roux S."/>
            <person name="Paez-Espino D."/>
            <person name="Jungbluth S."/>
            <person name="Walsh D.A."/>
            <person name="Denef V.J."/>
            <person name="McMahon K.D."/>
            <person name="Konstantinidis K.T."/>
            <person name="Eloe-Fadrosh E.A."/>
            <person name="Kyrpides N.C."/>
            <person name="Woyke T."/>
        </authorList>
    </citation>
    <scope>NUCLEOTIDE SEQUENCE</scope>
    <source>
        <strain evidence="1">GVMAG-M-3300009164-40</strain>
    </source>
</reference>
<proteinExistence type="predicted"/>
<sequence>MSAICNAYTCKGTNCTRPLAGEYCQVHLNSMKMIGPMRFRHNQERYIAARKINDARNKHIDEKTPQTWTAMLVATAELNGLNSQHANERRMGPHTLADQQSYDRLSSRLHSRKEIRAGIREHENFMYQLRGDGRDEDADTRLQRLHYIRMVDIGEMTSRQALELFNRIRPRLVREWRDIEEDYRGERDYEAFGPPIPHAVDGDNYLAEPPRERTLAEIAADRQNIHTSEVVKKFKDMIELIRKIEVPEEYRWNMTKVSKTMAEIISECELTPQAAWQFSSKYCAADTIYDMEEGIFGKLMDSVWQHVKNLEDPASLKRIVKEELEMNIGTCAQGNLTRVANILVGILDGLDPQEESRLHKIGKAINDVRRTLTMAMTRSEIVLATMKVLVPFHMTAEEMKPWVDAVVDSVE</sequence>
<accession>A0A6C0F469</accession>
<dbReference type="AlphaFoldDB" id="A0A6C0F469"/>